<dbReference type="InterPro" id="IPR002685">
    <property type="entry name" value="Glyco_trans_15"/>
</dbReference>
<comment type="similarity">
    <text evidence="1">Belongs to the glycosyltransferase 15 family.</text>
</comment>
<dbReference type="PANTHER" id="PTHR31121:SF6">
    <property type="entry name" value="ALPHA-1,2 MANNOSYLTRANSFERASE KTR1"/>
    <property type="match status" value="1"/>
</dbReference>
<dbReference type="SUPFAM" id="SSF53448">
    <property type="entry name" value="Nucleotide-diphospho-sugar transferases"/>
    <property type="match status" value="1"/>
</dbReference>
<protein>
    <submittedName>
        <fullName evidence="5">Nucleotide-diphospho-sugar transferase</fullName>
    </submittedName>
</protein>
<dbReference type="PANTHER" id="PTHR31121">
    <property type="entry name" value="ALPHA-1,2 MANNOSYLTRANSFERASE KTR1"/>
    <property type="match status" value="1"/>
</dbReference>
<gene>
    <name evidence="5" type="ORF">J3Q64DRAFT_1709346</name>
</gene>
<evidence type="ECO:0000256" key="1">
    <source>
        <dbReference type="ARBA" id="ARBA00007677"/>
    </source>
</evidence>
<proteinExistence type="inferred from homology"/>
<evidence type="ECO:0000256" key="2">
    <source>
        <dbReference type="ARBA" id="ARBA00022679"/>
    </source>
</evidence>
<keyword evidence="2 5" id="KW-0808">Transferase</keyword>
<sequence>MLHQSSDGPHSPKSPLKKPLSRRSYSRTLAKLSILALVSIFLVAYGRGLIWLKADTPALDPQEVNILQSLCNLRPDNPRIHEDNSIDTLQELIKPIHLLPEVSPDTTIPADTWKDLPTKGVLYMIVQNSKLYSAREAIRSIEDRFNHKYHYPWVLLNSQHFTADFRKYASMATKAPIYFGKIDPDTWSYPPFIDVARAERNMGVLGGTNLYKGGSLSFRQEARYHAGLFFHHTLFQNVDYVWRVESDSQYTCDLVDFDPFKEMKENNRTIGFALTSKDVPRAILGLWKVTRAFIDDYAQTVVSPDESIMPWIVDRRGEYNTCHMVSSFEVVDLAFYRSPSYQRYFEYLDRSGGFFYGRWGDGPVKSIAAAMFLKRDQIQYFKNVGYSHGMFSHCPFQENYSEHCSCSLDETFDFKDNSCTVDLLNLVNRTIIHEMADYAKLVVDKNTSIKKRL</sequence>
<reference evidence="5 6" key="1">
    <citation type="submission" date="2024-04" db="EMBL/GenBank/DDBJ databases">
        <title>Symmetric and asymmetric DNA N6-adenine methylation regulates different biological responses in Mucorales.</title>
        <authorList>
            <consortium name="Lawrence Berkeley National Laboratory"/>
            <person name="Lax C."/>
            <person name="Mondo S.J."/>
            <person name="Osorio-Concepcion M."/>
            <person name="Muszewska A."/>
            <person name="Corrochano-Luque M."/>
            <person name="Gutierrez G."/>
            <person name="Riley R."/>
            <person name="Lipzen A."/>
            <person name="Guo J."/>
            <person name="Hundley H."/>
            <person name="Amirebrahimi M."/>
            <person name="Ng V."/>
            <person name="Lorenzo-Gutierrez D."/>
            <person name="Binder U."/>
            <person name="Yang J."/>
            <person name="Song Y."/>
            <person name="Canovas D."/>
            <person name="Navarro E."/>
            <person name="Freitag M."/>
            <person name="Gabaldon T."/>
            <person name="Grigoriev I.V."/>
            <person name="Corrochano L.M."/>
            <person name="Nicolas F.E."/>
            <person name="Garre V."/>
        </authorList>
    </citation>
    <scope>NUCLEOTIDE SEQUENCE [LARGE SCALE GENOMIC DNA]</scope>
    <source>
        <strain evidence="5 6">L51</strain>
    </source>
</reference>
<name>A0ABR3BD52_PHYBL</name>
<dbReference type="Proteomes" id="UP001448207">
    <property type="component" value="Unassembled WGS sequence"/>
</dbReference>
<dbReference type="EMBL" id="JBCLYO010000001">
    <property type="protein sequence ID" value="KAL0096780.1"/>
    <property type="molecule type" value="Genomic_DNA"/>
</dbReference>
<accession>A0ABR3BD52</accession>
<evidence type="ECO:0000313" key="5">
    <source>
        <dbReference type="EMBL" id="KAL0096780.1"/>
    </source>
</evidence>
<keyword evidence="4" id="KW-0812">Transmembrane</keyword>
<dbReference type="Pfam" id="PF01793">
    <property type="entry name" value="Glyco_transf_15"/>
    <property type="match status" value="1"/>
</dbReference>
<keyword evidence="4" id="KW-1133">Transmembrane helix</keyword>
<feature type="transmembrane region" description="Helical" evidence="4">
    <location>
        <begin position="32"/>
        <end position="52"/>
    </location>
</feature>
<evidence type="ECO:0000256" key="3">
    <source>
        <dbReference type="SAM" id="MobiDB-lite"/>
    </source>
</evidence>
<dbReference type="Gene3D" id="3.90.550.10">
    <property type="entry name" value="Spore Coat Polysaccharide Biosynthesis Protein SpsA, Chain A"/>
    <property type="match status" value="1"/>
</dbReference>
<keyword evidence="4" id="KW-0472">Membrane</keyword>
<dbReference type="GO" id="GO:0016740">
    <property type="term" value="F:transferase activity"/>
    <property type="evidence" value="ECO:0007669"/>
    <property type="project" value="UniProtKB-KW"/>
</dbReference>
<comment type="caution">
    <text evidence="5">The sequence shown here is derived from an EMBL/GenBank/DDBJ whole genome shotgun (WGS) entry which is preliminary data.</text>
</comment>
<feature type="region of interest" description="Disordered" evidence="3">
    <location>
        <begin position="1"/>
        <end position="20"/>
    </location>
</feature>
<dbReference type="InterPro" id="IPR029044">
    <property type="entry name" value="Nucleotide-diphossugar_trans"/>
</dbReference>
<evidence type="ECO:0000256" key="4">
    <source>
        <dbReference type="SAM" id="Phobius"/>
    </source>
</evidence>
<evidence type="ECO:0000313" key="6">
    <source>
        <dbReference type="Proteomes" id="UP001448207"/>
    </source>
</evidence>
<keyword evidence="6" id="KW-1185">Reference proteome</keyword>
<organism evidence="5 6">
    <name type="scientific">Phycomyces blakesleeanus</name>
    <dbReference type="NCBI Taxonomy" id="4837"/>
    <lineage>
        <taxon>Eukaryota</taxon>
        <taxon>Fungi</taxon>
        <taxon>Fungi incertae sedis</taxon>
        <taxon>Mucoromycota</taxon>
        <taxon>Mucoromycotina</taxon>
        <taxon>Mucoromycetes</taxon>
        <taxon>Mucorales</taxon>
        <taxon>Phycomycetaceae</taxon>
        <taxon>Phycomyces</taxon>
    </lineage>
</organism>